<dbReference type="EMBL" id="SEUB01000011">
    <property type="protein sequence ID" value="RYM37850.1"/>
    <property type="molecule type" value="Genomic_DNA"/>
</dbReference>
<evidence type="ECO:0000313" key="1">
    <source>
        <dbReference type="EMBL" id="RYM37850.1"/>
    </source>
</evidence>
<name>A0A341F471_9PSED</name>
<comment type="caution">
    <text evidence="1">The sequence shown here is derived from an EMBL/GenBank/DDBJ whole genome shotgun (WGS) entry which is preliminary data.</text>
</comment>
<protein>
    <submittedName>
        <fullName evidence="1">Uncharacterized protein</fullName>
    </submittedName>
</protein>
<accession>A0A341F471</accession>
<gene>
    <name evidence="1" type="ORF">EVS84_25460</name>
</gene>
<organism evidence="1 2">
    <name type="scientific">Pseudomonas koreensis</name>
    <dbReference type="NCBI Taxonomy" id="198620"/>
    <lineage>
        <taxon>Bacteria</taxon>
        <taxon>Pseudomonadati</taxon>
        <taxon>Pseudomonadota</taxon>
        <taxon>Gammaproteobacteria</taxon>
        <taxon>Pseudomonadales</taxon>
        <taxon>Pseudomonadaceae</taxon>
        <taxon>Pseudomonas</taxon>
    </lineage>
</organism>
<sequence length="70" mass="7476">MNNPGKRVLPLAFLAVLLAGCASPPPPAPVAPPPPPERRCEVLENTEVAGDMYVDGQVTRHITTTRCITQ</sequence>
<dbReference type="Proteomes" id="UP000291107">
    <property type="component" value="Unassembled WGS sequence"/>
</dbReference>
<proteinExistence type="predicted"/>
<dbReference type="PROSITE" id="PS51257">
    <property type="entry name" value="PROKAR_LIPOPROTEIN"/>
    <property type="match status" value="1"/>
</dbReference>
<dbReference type="AlphaFoldDB" id="A0A341F471"/>
<reference evidence="1 2" key="1">
    <citation type="submission" date="2019-02" db="EMBL/GenBank/DDBJ databases">
        <title>Genome of Pseudomonas korensis isolated from heavy metal contaminated environment.</title>
        <authorList>
            <person name="Ayangbenro A.S."/>
            <person name="Babalola O."/>
        </authorList>
    </citation>
    <scope>NUCLEOTIDE SEQUENCE [LARGE SCALE GENOMIC DNA]</scope>
    <source>
        <strain evidence="1 2">AB36</strain>
    </source>
</reference>
<evidence type="ECO:0000313" key="2">
    <source>
        <dbReference type="Proteomes" id="UP000291107"/>
    </source>
</evidence>